<accession>A0A5N5E2L2</accession>
<feature type="compositionally biased region" description="Gly residues" evidence="1">
    <location>
        <begin position="185"/>
        <end position="198"/>
    </location>
</feature>
<evidence type="ECO:0000256" key="1">
    <source>
        <dbReference type="SAM" id="MobiDB-lite"/>
    </source>
</evidence>
<feature type="compositionally biased region" description="Polar residues" evidence="1">
    <location>
        <begin position="168"/>
        <end position="181"/>
    </location>
</feature>
<protein>
    <recommendedName>
        <fullName evidence="4">Prophage tail endopeptidase domain-containing protein</fullName>
    </recommendedName>
</protein>
<gene>
    <name evidence="2" type="ORF">BS297_15615</name>
</gene>
<name>A0A5N5E2L2_RHOER</name>
<reference evidence="2 3" key="1">
    <citation type="journal article" date="2017" name="Poromechanics V (2013)">
        <title>Genomic Characterization of the Arsenic-Tolerant Actinobacterium, &lt;i&gt;Rhodococcus erythropolis&lt;/i&gt; S43.</title>
        <authorList>
            <person name="Retamal-Morales G."/>
            <person name="Mehnert M."/>
            <person name="Schwabe R."/>
            <person name="Tischler D."/>
            <person name="Schloemann M."/>
            <person name="Levican G.J."/>
        </authorList>
    </citation>
    <scope>NUCLEOTIDE SEQUENCE [LARGE SCALE GENOMIC DNA]</scope>
    <source>
        <strain evidence="2 3">S43</strain>
    </source>
</reference>
<organism evidence="2 3">
    <name type="scientific">Rhodococcus erythropolis</name>
    <name type="common">Arthrobacter picolinophilus</name>
    <dbReference type="NCBI Taxonomy" id="1833"/>
    <lineage>
        <taxon>Bacteria</taxon>
        <taxon>Bacillati</taxon>
        <taxon>Actinomycetota</taxon>
        <taxon>Actinomycetes</taxon>
        <taxon>Mycobacteriales</taxon>
        <taxon>Nocardiaceae</taxon>
        <taxon>Rhodococcus</taxon>
        <taxon>Rhodococcus erythropolis group</taxon>
    </lineage>
</organism>
<evidence type="ECO:0000313" key="2">
    <source>
        <dbReference type="EMBL" id="KAB2584366.1"/>
    </source>
</evidence>
<proteinExistence type="predicted"/>
<sequence length="854" mass="87992">MIYYFGDGSDGALNVASGTQNLPLNQIHQFTNVTIAAGATLSTASTTGSVLFIAVQDTFTLNGTMNVSGKVNPGSADWPFTVDGVTYSSPGVAVGSYYSDHGPANFGFGSGGAGGGFSGGPLGGSGGSGGYGIAGGAGVGQSRNSNGTFSMNGNAGSNSGGGSGSSSITISKDSTRFLTVTSNSGRGGSSYGESGADGSGSVVDQGGTGSAGYSWASNGGGGAGGIAGRAGVHIVIRARKIVLNGTIITSGSAGGNGGNGGRLIRQSGATNFWGSPGLGGGGGSGGNISIFYADTLTNTAAKFVNGGSGGAAGYGDTGFVQPVSQGGSGIPGTFTSKKLTPAEYASSISVDSTNSQVAYGSPTLTAGAVTVTPTSAASSYAAGPPLITMNIWDVGNSASVTGYGSPTITQGPPPPPPPVNWEDLGVENTKEYVAKVYSKTGQFMRVLTDITDDLTFSQQILTPGTTTTIRLARSAENTIELREPLTDQAGVGYTDQTSDPYVVTSTTANTVGPDTDIEIGLGVDIFAHYGGYEPLVNEKGEPYVDQDGDPYIVSTGAPMGRRVFSGKIMKYRAHYGDTEYVEATLISHGVELTKGELIKSGAATTVTYPSTEIATIAKSVLDTNPGRIGYTTGSIDTTGVTPTMKFELNTKLEGIKSLYSQTPDGYFWYVDVGENLLYIKRRNTVADHIFVKGKHLADIDIEKSAEDLRNKVYFVGGDPGSGTLFKVYTDTAAITDSELGVHRITDRRFTLTASAQRYASKVMSEYGRPIWTSTITIPSSVYDIESIKLGQMVGFRNFGNFVDTQLLQIVGYNYTSTLITLTLGTLQEGMAEIIADLDEGLSNEQYQQLPTTPS</sequence>
<comment type="caution">
    <text evidence="2">The sequence shown here is derived from an EMBL/GenBank/DDBJ whole genome shotgun (WGS) entry which is preliminary data.</text>
</comment>
<evidence type="ECO:0008006" key="4">
    <source>
        <dbReference type="Google" id="ProtNLM"/>
    </source>
</evidence>
<feature type="region of interest" description="Disordered" evidence="1">
    <location>
        <begin position="144"/>
        <end position="203"/>
    </location>
</feature>
<dbReference type="Proteomes" id="UP000325576">
    <property type="component" value="Unassembled WGS sequence"/>
</dbReference>
<evidence type="ECO:0000313" key="3">
    <source>
        <dbReference type="Proteomes" id="UP000325576"/>
    </source>
</evidence>
<dbReference type="AlphaFoldDB" id="A0A5N5E2L2"/>
<dbReference type="EMBL" id="MRBO01000442">
    <property type="protein sequence ID" value="KAB2584366.1"/>
    <property type="molecule type" value="Genomic_DNA"/>
</dbReference>